<organism evidence="2 3">
    <name type="scientific">Vanilla planifolia</name>
    <name type="common">Vanilla</name>
    <dbReference type="NCBI Taxonomy" id="51239"/>
    <lineage>
        <taxon>Eukaryota</taxon>
        <taxon>Viridiplantae</taxon>
        <taxon>Streptophyta</taxon>
        <taxon>Embryophyta</taxon>
        <taxon>Tracheophyta</taxon>
        <taxon>Spermatophyta</taxon>
        <taxon>Magnoliopsida</taxon>
        <taxon>Liliopsida</taxon>
        <taxon>Asparagales</taxon>
        <taxon>Orchidaceae</taxon>
        <taxon>Vanilloideae</taxon>
        <taxon>Vanilleae</taxon>
        <taxon>Vanilla</taxon>
    </lineage>
</organism>
<dbReference type="AlphaFoldDB" id="A0A835V7L8"/>
<proteinExistence type="predicted"/>
<evidence type="ECO:0000256" key="1">
    <source>
        <dbReference type="SAM" id="MobiDB-lite"/>
    </source>
</evidence>
<accession>A0A835V7L8</accession>
<evidence type="ECO:0000313" key="2">
    <source>
        <dbReference type="EMBL" id="KAG0486026.1"/>
    </source>
</evidence>
<feature type="compositionally biased region" description="Basic residues" evidence="1">
    <location>
        <begin position="26"/>
        <end position="37"/>
    </location>
</feature>
<dbReference type="Proteomes" id="UP000639772">
    <property type="component" value="Unassembled WGS sequence"/>
</dbReference>
<feature type="region of interest" description="Disordered" evidence="1">
    <location>
        <begin position="1"/>
        <end position="72"/>
    </location>
</feature>
<name>A0A835V7L8_VANPL</name>
<comment type="caution">
    <text evidence="2">The sequence shown here is derived from an EMBL/GenBank/DDBJ whole genome shotgun (WGS) entry which is preliminary data.</text>
</comment>
<gene>
    <name evidence="2" type="ORF">HPP92_008121</name>
</gene>
<dbReference type="EMBL" id="JADCNM010000004">
    <property type="protein sequence ID" value="KAG0486026.1"/>
    <property type="molecule type" value="Genomic_DNA"/>
</dbReference>
<reference evidence="2 3" key="1">
    <citation type="journal article" date="2020" name="Nat. Food">
        <title>A phased Vanilla planifolia genome enables genetic improvement of flavour and production.</title>
        <authorList>
            <person name="Hasing T."/>
            <person name="Tang H."/>
            <person name="Brym M."/>
            <person name="Khazi F."/>
            <person name="Huang T."/>
            <person name="Chambers A.H."/>
        </authorList>
    </citation>
    <scope>NUCLEOTIDE SEQUENCE [LARGE SCALE GENOMIC DNA]</scope>
    <source>
        <tissue evidence="2">Leaf</tissue>
    </source>
</reference>
<sequence length="110" mass="11542">MCTQTPGKAGAVHRASRGRGGCTAHSRGHSPRAHAIKRRDACGRGNAPPPWSRWPQHFGEGALGGMVPPPPRSARVVSALASAPRCGGLLARRCYRAARAPPLPATARPR</sequence>
<evidence type="ECO:0000313" key="3">
    <source>
        <dbReference type="Proteomes" id="UP000639772"/>
    </source>
</evidence>
<protein>
    <submittedName>
        <fullName evidence="2">Uncharacterized protein</fullName>
    </submittedName>
</protein>